<gene>
    <name evidence="1" type="ORF">RHIZ70_634</name>
</gene>
<dbReference type="AlphaFoldDB" id="A0A376AAU6"/>
<keyword evidence="2" id="KW-1185">Reference proteome</keyword>
<organism evidence="1 2">
    <name type="scientific">Ciceribacter selenitireducens ATCC BAA-1503</name>
    <dbReference type="NCBI Taxonomy" id="1336235"/>
    <lineage>
        <taxon>Bacteria</taxon>
        <taxon>Pseudomonadati</taxon>
        <taxon>Pseudomonadota</taxon>
        <taxon>Alphaproteobacteria</taxon>
        <taxon>Hyphomicrobiales</taxon>
        <taxon>Rhizobiaceae</taxon>
        <taxon>Ciceribacter</taxon>
    </lineage>
</organism>
<proteinExistence type="predicted"/>
<evidence type="ECO:0000313" key="1">
    <source>
        <dbReference type="EMBL" id="SSC64926.1"/>
    </source>
</evidence>
<sequence length="96" mass="10984">MFRCRSHEILRKTKTGANVPDRWLSSNIFKKTGRGRDCAAIACLTLVFQNIPEDETTSFRPGIVRLTYGSKIARCEAPRAIYSRLIQTLRQQRRAA</sequence>
<protein>
    <submittedName>
        <fullName evidence="1">Uncharacterized protein</fullName>
    </submittedName>
</protein>
<name>A0A376AAU6_9HYPH</name>
<dbReference type="EMBL" id="UEYP01000015">
    <property type="protein sequence ID" value="SSC64926.1"/>
    <property type="molecule type" value="Genomic_DNA"/>
</dbReference>
<dbReference type="Proteomes" id="UP000254764">
    <property type="component" value="Unassembled WGS sequence"/>
</dbReference>
<evidence type="ECO:0000313" key="2">
    <source>
        <dbReference type="Proteomes" id="UP000254764"/>
    </source>
</evidence>
<reference evidence="2" key="1">
    <citation type="submission" date="2018-07" db="EMBL/GenBank/DDBJ databases">
        <authorList>
            <person name="Peiro R."/>
            <person name="Begona"/>
            <person name="Cbmso G."/>
            <person name="Lopez M."/>
            <person name="Gonzalez S."/>
        </authorList>
    </citation>
    <scope>NUCLEOTIDE SEQUENCE [LARGE SCALE GENOMIC DNA]</scope>
</reference>
<accession>A0A376AAU6</accession>